<reference evidence="2" key="1">
    <citation type="submission" date="2020-04" db="EMBL/GenBank/DDBJ databases">
        <authorList>
            <person name="Zhang T."/>
        </authorList>
    </citation>
    <scope>NUCLEOTIDE SEQUENCE</scope>
    <source>
        <strain evidence="2">HKST-UBA01</strain>
    </source>
</reference>
<comment type="caution">
    <text evidence="2">The sequence shown here is derived from an EMBL/GenBank/DDBJ whole genome shotgun (WGS) entry which is preliminary data.</text>
</comment>
<proteinExistence type="predicted"/>
<dbReference type="InterPro" id="IPR012337">
    <property type="entry name" value="RNaseH-like_sf"/>
</dbReference>
<dbReference type="NCBIfam" id="NF033539">
    <property type="entry name" value="transpos_IS1380"/>
    <property type="match status" value="1"/>
</dbReference>
<name>A0A956M1P4_UNCEI</name>
<evidence type="ECO:0000313" key="2">
    <source>
        <dbReference type="EMBL" id="MCA9729353.1"/>
    </source>
</evidence>
<organism evidence="2 3">
    <name type="scientific">Eiseniibacteriota bacterium</name>
    <dbReference type="NCBI Taxonomy" id="2212470"/>
    <lineage>
        <taxon>Bacteria</taxon>
        <taxon>Candidatus Eiseniibacteriota</taxon>
    </lineage>
</organism>
<dbReference type="InterPro" id="IPR047960">
    <property type="entry name" value="Transpos_IS1380"/>
</dbReference>
<sequence>MRTDCTSDPLPFQGLGRRRIEAEFDAGMVTSDAGGLLLREVAMRTQMMERIGASFTDGRDPARSEHSVESLVAQRIYGLALGYEDLNDHEQLRRDPLLATLVGKADPLGQDRVRDRDRGCALAGKSTLNRLEQVPAATEHDRYHRISYDPQGLDRLLIDLFLESYAHPPRQIILDLDATDDPVHGKQEGRFFHGYYGHYCFLPLYVFCGEHLLRARLRPSNIDASAGTVEELTPLVEQIWERWPKVQIVLRADSGFARDEIMDWCEGNGIDYVFGLAKNSRLVRKAARAMKQARKRHGRTGKPERVFRSFRYRTRNSWSRSRHVVAKAEYLPKGANPRFVVTTLEKVPPQALYEDIYCARGDMEDRIKEQQLDLFADRTSASVLRANQLRLYFSSFAYVLLQSLRRAGLRGTELARAQCGTIRLNLLKIGALVSISVRQVRFRMASGYPHQELFWDVLSNLQSGLGPP</sequence>
<accession>A0A956M1P4</accession>
<dbReference type="EMBL" id="JAGQHR010000661">
    <property type="protein sequence ID" value="MCA9729353.1"/>
    <property type="molecule type" value="Genomic_DNA"/>
</dbReference>
<gene>
    <name evidence="2" type="ORF">KC729_16815</name>
</gene>
<protein>
    <submittedName>
        <fullName evidence="2">IS1380 family transposase</fullName>
    </submittedName>
</protein>
<dbReference type="AlphaFoldDB" id="A0A956M1P4"/>
<evidence type="ECO:0000259" key="1">
    <source>
        <dbReference type="Pfam" id="PF13701"/>
    </source>
</evidence>
<dbReference type="Pfam" id="PF13701">
    <property type="entry name" value="DDE_Tnp_1_4"/>
    <property type="match status" value="1"/>
</dbReference>
<dbReference type="SUPFAM" id="SSF53098">
    <property type="entry name" value="Ribonuclease H-like"/>
    <property type="match status" value="1"/>
</dbReference>
<dbReference type="InterPro" id="IPR025668">
    <property type="entry name" value="Tnp_DDE_dom"/>
</dbReference>
<evidence type="ECO:0000313" key="3">
    <source>
        <dbReference type="Proteomes" id="UP000697710"/>
    </source>
</evidence>
<feature type="domain" description="Transposase DDE" evidence="1">
    <location>
        <begin position="15"/>
        <end position="462"/>
    </location>
</feature>
<reference evidence="2" key="2">
    <citation type="journal article" date="2021" name="Microbiome">
        <title>Successional dynamics and alternative stable states in a saline activated sludge microbial community over 9 years.</title>
        <authorList>
            <person name="Wang Y."/>
            <person name="Ye J."/>
            <person name="Ju F."/>
            <person name="Liu L."/>
            <person name="Boyd J.A."/>
            <person name="Deng Y."/>
            <person name="Parks D.H."/>
            <person name="Jiang X."/>
            <person name="Yin X."/>
            <person name="Woodcroft B.J."/>
            <person name="Tyson G.W."/>
            <person name="Hugenholtz P."/>
            <person name="Polz M.F."/>
            <person name="Zhang T."/>
        </authorList>
    </citation>
    <scope>NUCLEOTIDE SEQUENCE</scope>
    <source>
        <strain evidence="2">HKST-UBA01</strain>
    </source>
</reference>
<dbReference type="Proteomes" id="UP000697710">
    <property type="component" value="Unassembled WGS sequence"/>
</dbReference>